<proteinExistence type="inferred from homology"/>
<evidence type="ECO:0000256" key="1">
    <source>
        <dbReference type="ARBA" id="ARBA00022490"/>
    </source>
</evidence>
<dbReference type="Pfam" id="PF08245">
    <property type="entry name" value="Mur_ligase_M"/>
    <property type="match status" value="1"/>
</dbReference>
<keyword evidence="6 10" id="KW-0133">Cell shape</keyword>
<evidence type="ECO:0000256" key="10">
    <source>
        <dbReference type="HAMAP-Rule" id="MF_02019"/>
    </source>
</evidence>
<dbReference type="GO" id="GO:0005524">
    <property type="term" value="F:ATP binding"/>
    <property type="evidence" value="ECO:0007669"/>
    <property type="project" value="UniProtKB-UniRule"/>
</dbReference>
<keyword evidence="9 10" id="KW-0961">Cell wall biogenesis/degradation</keyword>
<feature type="binding site" evidence="10">
    <location>
        <begin position="107"/>
        <end position="113"/>
    </location>
    <ligand>
        <name>ATP</name>
        <dbReference type="ChEBI" id="CHEBI:30616"/>
    </ligand>
</feature>
<dbReference type="InterPro" id="IPR000713">
    <property type="entry name" value="Mur_ligase_N"/>
</dbReference>
<dbReference type="GO" id="GO:0008766">
    <property type="term" value="F:UDP-N-acetylmuramoylalanyl-D-glutamyl-2,6-diaminopimelate-D-alanyl-D-alanine ligase activity"/>
    <property type="evidence" value="ECO:0007669"/>
    <property type="project" value="RHEA"/>
</dbReference>
<dbReference type="GO" id="GO:0071555">
    <property type="term" value="P:cell wall organization"/>
    <property type="evidence" value="ECO:0007669"/>
    <property type="project" value="UniProtKB-KW"/>
</dbReference>
<dbReference type="Pfam" id="PF01225">
    <property type="entry name" value="Mur_ligase"/>
    <property type="match status" value="1"/>
</dbReference>
<keyword evidence="7 10" id="KW-0573">Peptidoglycan synthesis</keyword>
<dbReference type="GO" id="GO:0005737">
    <property type="term" value="C:cytoplasm"/>
    <property type="evidence" value="ECO:0007669"/>
    <property type="project" value="UniProtKB-SubCell"/>
</dbReference>
<dbReference type="SUPFAM" id="SSF53623">
    <property type="entry name" value="MurD-like peptide ligases, catalytic domain"/>
    <property type="match status" value="1"/>
</dbReference>
<dbReference type="AlphaFoldDB" id="A0A1X9NAS4"/>
<dbReference type="InterPro" id="IPR051046">
    <property type="entry name" value="MurCDEF_CellWall_CoF430Synth"/>
</dbReference>
<reference evidence="15 16" key="1">
    <citation type="submission" date="2016-11" db="EMBL/GenBank/DDBJ databases">
        <title>Trade-off between light-utilization and light-protection in marine flavobacteria.</title>
        <authorList>
            <person name="Kumagai Y."/>
        </authorList>
    </citation>
    <scope>NUCLEOTIDE SEQUENCE [LARGE SCALE GENOMIC DNA]</scope>
    <source>
        <strain evidence="15 16">NBRC 107125</strain>
    </source>
</reference>
<dbReference type="PANTHER" id="PTHR43024:SF1">
    <property type="entry name" value="UDP-N-ACETYLMURAMOYL-TRIPEPTIDE--D-ALANYL-D-ALANINE LIGASE"/>
    <property type="match status" value="1"/>
</dbReference>
<comment type="subcellular location">
    <subcellularLocation>
        <location evidence="10 11">Cytoplasm</location>
    </subcellularLocation>
</comment>
<dbReference type="InterPro" id="IPR035911">
    <property type="entry name" value="MurE/MurF_N"/>
</dbReference>
<comment type="function">
    <text evidence="10 11">Involved in cell wall formation. Catalyzes the final step in the synthesis of UDP-N-acetylmuramoyl-pentapeptide, the precursor of murein.</text>
</comment>
<dbReference type="Pfam" id="PF02875">
    <property type="entry name" value="Mur_ligase_C"/>
    <property type="match status" value="1"/>
</dbReference>
<feature type="domain" description="Mur ligase central" evidence="14">
    <location>
        <begin position="106"/>
        <end position="294"/>
    </location>
</feature>
<evidence type="ECO:0000256" key="2">
    <source>
        <dbReference type="ARBA" id="ARBA00022598"/>
    </source>
</evidence>
<evidence type="ECO:0000256" key="8">
    <source>
        <dbReference type="ARBA" id="ARBA00023306"/>
    </source>
</evidence>
<dbReference type="GO" id="GO:0051301">
    <property type="term" value="P:cell division"/>
    <property type="evidence" value="ECO:0007669"/>
    <property type="project" value="UniProtKB-KW"/>
</dbReference>
<dbReference type="GO" id="GO:0047480">
    <property type="term" value="F:UDP-N-acetylmuramoyl-tripeptide-D-alanyl-D-alanine ligase activity"/>
    <property type="evidence" value="ECO:0007669"/>
    <property type="project" value="UniProtKB-UniRule"/>
</dbReference>
<comment type="similarity">
    <text evidence="10">Belongs to the MurCDEF family. MurF subfamily.</text>
</comment>
<feature type="domain" description="Mur ligase C-terminal" evidence="13">
    <location>
        <begin position="316"/>
        <end position="432"/>
    </location>
</feature>
<evidence type="ECO:0000256" key="4">
    <source>
        <dbReference type="ARBA" id="ARBA00022741"/>
    </source>
</evidence>
<keyword evidence="1 10" id="KW-0963">Cytoplasm</keyword>
<dbReference type="SUPFAM" id="SSF53244">
    <property type="entry name" value="MurD-like peptide ligases, peptide-binding domain"/>
    <property type="match status" value="1"/>
</dbReference>
<accession>A0A1X9NAS4</accession>
<sequence length="451" mass="47338">MMSTLSLSAIAEKTGGQLSQDMQFSRVCTDTRSIQPGDLFVALSGENFNGNLFVNEAANSGAVAAIVNEAVDASIPCLQVSDARLALGLIAKANRQQFTGPLVGLTGSAGKTSTKEMVASILSEMGEVLATRGNFNNEVGVPKTLLELESKHDYAVVEMGASNNGDIAYLMQFAEPTISVLTNAMAVHIEGFGSLENIGKTKGEIFEGLSASGTAIINLDDQFYSQWREQAGAASIVTFSKHNTAADFYASDIALQTGGDMSFILHTPTGTQAVNLAILGEHNVMNAVAASAAAAAAGAGLDTIKNGLEKVKPVNGRLKSFAHQGQTIIDDTYNASPGSMKAAIDVLMGFSGEHCLIMGTMGELGDMAISAHKEVAEYAAEKGVEQVLAVGEYAELVVQSFGKQAVAYSDMSELLLDIHRIQSSVILIKGSRSARMERAVEALLASNGRQQ</sequence>
<dbReference type="RefSeq" id="WP_085758870.1">
    <property type="nucleotide sequence ID" value="NZ_CP019343.1"/>
</dbReference>
<keyword evidence="8 10" id="KW-0131">Cell cycle</keyword>
<keyword evidence="5 10" id="KW-0067">ATP-binding</keyword>
<dbReference type="InterPro" id="IPR036565">
    <property type="entry name" value="Mur-like_cat_sf"/>
</dbReference>
<comment type="pathway">
    <text evidence="10 11">Cell wall biogenesis; peptidoglycan biosynthesis.</text>
</comment>
<dbReference type="NCBIfam" id="TIGR01143">
    <property type="entry name" value="murF"/>
    <property type="match status" value="1"/>
</dbReference>
<dbReference type="EMBL" id="CP019343">
    <property type="protein sequence ID" value="ARN74716.1"/>
    <property type="molecule type" value="Genomic_DNA"/>
</dbReference>
<dbReference type="InterPro" id="IPR036615">
    <property type="entry name" value="Mur_ligase_C_dom_sf"/>
</dbReference>
<dbReference type="Gene3D" id="3.40.1190.10">
    <property type="entry name" value="Mur-like, catalytic domain"/>
    <property type="match status" value="1"/>
</dbReference>
<protein>
    <recommendedName>
        <fullName evidence="10 11">UDP-N-acetylmuramoyl-tripeptide--D-alanyl-D-alanine ligase</fullName>
        <ecNumber evidence="10 11">6.3.2.10</ecNumber>
    </recommendedName>
    <alternativeName>
        <fullName evidence="10">D-alanyl-D-alanine-adding enzyme</fullName>
    </alternativeName>
</protein>
<dbReference type="EC" id="6.3.2.10" evidence="10 11"/>
<comment type="catalytic activity">
    <reaction evidence="10 11">
        <text>D-alanyl-D-alanine + UDP-N-acetyl-alpha-D-muramoyl-L-alanyl-gamma-D-glutamyl-meso-2,6-diaminopimelate + ATP = UDP-N-acetyl-alpha-D-muramoyl-L-alanyl-gamma-D-glutamyl-meso-2,6-diaminopimeloyl-D-alanyl-D-alanine + ADP + phosphate + H(+)</text>
        <dbReference type="Rhea" id="RHEA:28374"/>
        <dbReference type="ChEBI" id="CHEBI:15378"/>
        <dbReference type="ChEBI" id="CHEBI:30616"/>
        <dbReference type="ChEBI" id="CHEBI:43474"/>
        <dbReference type="ChEBI" id="CHEBI:57822"/>
        <dbReference type="ChEBI" id="CHEBI:61386"/>
        <dbReference type="ChEBI" id="CHEBI:83905"/>
        <dbReference type="ChEBI" id="CHEBI:456216"/>
        <dbReference type="EC" id="6.3.2.10"/>
    </reaction>
</comment>
<dbReference type="PANTHER" id="PTHR43024">
    <property type="entry name" value="UDP-N-ACETYLMURAMOYL-TRIPEPTIDE--D-ALANYL-D-ALANINE LIGASE"/>
    <property type="match status" value="1"/>
</dbReference>
<keyword evidence="3 10" id="KW-0132">Cell division</keyword>
<dbReference type="STRING" id="716816.BST96_11645"/>
<dbReference type="OrthoDB" id="9801978at2"/>
<evidence type="ECO:0000256" key="11">
    <source>
        <dbReference type="RuleBase" id="RU004136"/>
    </source>
</evidence>
<evidence type="ECO:0000256" key="5">
    <source>
        <dbReference type="ARBA" id="ARBA00022840"/>
    </source>
</evidence>
<dbReference type="Proteomes" id="UP000193450">
    <property type="component" value="Chromosome"/>
</dbReference>
<gene>
    <name evidence="10" type="primary">murF</name>
    <name evidence="15" type="ORF">BST96_11645</name>
</gene>
<dbReference type="GO" id="GO:0008360">
    <property type="term" value="P:regulation of cell shape"/>
    <property type="evidence" value="ECO:0007669"/>
    <property type="project" value="UniProtKB-KW"/>
</dbReference>
<evidence type="ECO:0000256" key="3">
    <source>
        <dbReference type="ARBA" id="ARBA00022618"/>
    </source>
</evidence>
<keyword evidence="2 10" id="KW-0436">Ligase</keyword>
<evidence type="ECO:0000313" key="15">
    <source>
        <dbReference type="EMBL" id="ARN74716.1"/>
    </source>
</evidence>
<feature type="domain" description="Mur ligase N-terminal catalytic" evidence="12">
    <location>
        <begin position="26"/>
        <end position="72"/>
    </location>
</feature>
<dbReference type="HAMAP" id="MF_02019">
    <property type="entry name" value="MurF"/>
    <property type="match status" value="1"/>
</dbReference>
<evidence type="ECO:0000259" key="12">
    <source>
        <dbReference type="Pfam" id="PF01225"/>
    </source>
</evidence>
<dbReference type="InterPro" id="IPR004101">
    <property type="entry name" value="Mur_ligase_C"/>
</dbReference>
<dbReference type="Gene3D" id="3.40.1390.10">
    <property type="entry name" value="MurE/MurF, N-terminal domain"/>
    <property type="match status" value="1"/>
</dbReference>
<name>A0A1X9NAS4_9GAMM</name>
<evidence type="ECO:0000256" key="9">
    <source>
        <dbReference type="ARBA" id="ARBA00023316"/>
    </source>
</evidence>
<dbReference type="UniPathway" id="UPA00219"/>
<keyword evidence="16" id="KW-1185">Reference proteome</keyword>
<evidence type="ECO:0000259" key="14">
    <source>
        <dbReference type="Pfam" id="PF08245"/>
    </source>
</evidence>
<dbReference type="InterPro" id="IPR013221">
    <property type="entry name" value="Mur_ligase_cen"/>
</dbReference>
<dbReference type="SUPFAM" id="SSF63418">
    <property type="entry name" value="MurE/MurF N-terminal domain"/>
    <property type="match status" value="1"/>
</dbReference>
<evidence type="ECO:0000256" key="6">
    <source>
        <dbReference type="ARBA" id="ARBA00022960"/>
    </source>
</evidence>
<dbReference type="GO" id="GO:0009252">
    <property type="term" value="P:peptidoglycan biosynthetic process"/>
    <property type="evidence" value="ECO:0007669"/>
    <property type="project" value="UniProtKB-UniRule"/>
</dbReference>
<evidence type="ECO:0000256" key="7">
    <source>
        <dbReference type="ARBA" id="ARBA00022984"/>
    </source>
</evidence>
<dbReference type="InterPro" id="IPR005863">
    <property type="entry name" value="UDP-N-AcMur_synth"/>
</dbReference>
<evidence type="ECO:0000259" key="13">
    <source>
        <dbReference type="Pfam" id="PF02875"/>
    </source>
</evidence>
<dbReference type="KEGG" id="osg:BST96_11645"/>
<dbReference type="Gene3D" id="3.90.190.20">
    <property type="entry name" value="Mur ligase, C-terminal domain"/>
    <property type="match status" value="1"/>
</dbReference>
<organism evidence="15 16">
    <name type="scientific">Oceanicoccus sagamiensis</name>
    <dbReference type="NCBI Taxonomy" id="716816"/>
    <lineage>
        <taxon>Bacteria</taxon>
        <taxon>Pseudomonadati</taxon>
        <taxon>Pseudomonadota</taxon>
        <taxon>Gammaproteobacteria</taxon>
        <taxon>Cellvibrionales</taxon>
        <taxon>Spongiibacteraceae</taxon>
        <taxon>Oceanicoccus</taxon>
    </lineage>
</organism>
<keyword evidence="4 10" id="KW-0547">Nucleotide-binding</keyword>
<evidence type="ECO:0000313" key="16">
    <source>
        <dbReference type="Proteomes" id="UP000193450"/>
    </source>
</evidence>